<name>B9Y2U7_9FIRM</name>
<accession>B9Y2U7</accession>
<sequence length="44" mass="4867">MEIVVEIDRRIDEAAGLLLFLKLSVAYVCQAGIRPKKGMDSGFL</sequence>
<proteinExistence type="predicted"/>
<gene>
    <name evidence="1" type="ORF">HOLDEFILI_00122</name>
</gene>
<dbReference type="EMBL" id="ACCF01000005">
    <property type="protein sequence ID" value="EEF69727.1"/>
    <property type="molecule type" value="Genomic_DNA"/>
</dbReference>
<comment type="caution">
    <text evidence="1">The sequence shown here is derived from an EMBL/GenBank/DDBJ whole genome shotgun (WGS) entry which is preliminary data.</text>
</comment>
<organism evidence="1 2">
    <name type="scientific">Holdemania filiformis DSM 12042</name>
    <dbReference type="NCBI Taxonomy" id="545696"/>
    <lineage>
        <taxon>Bacteria</taxon>
        <taxon>Bacillati</taxon>
        <taxon>Bacillota</taxon>
        <taxon>Erysipelotrichia</taxon>
        <taxon>Erysipelotrichales</taxon>
        <taxon>Erysipelotrichaceae</taxon>
        <taxon>Holdemania</taxon>
    </lineage>
</organism>
<dbReference type="Proteomes" id="UP000005950">
    <property type="component" value="Unassembled WGS sequence"/>
</dbReference>
<protein>
    <submittedName>
        <fullName evidence="1">Uncharacterized protein</fullName>
    </submittedName>
</protein>
<dbReference type="AlphaFoldDB" id="B9Y2U7"/>
<evidence type="ECO:0000313" key="2">
    <source>
        <dbReference type="Proteomes" id="UP000005950"/>
    </source>
</evidence>
<evidence type="ECO:0000313" key="1">
    <source>
        <dbReference type="EMBL" id="EEF69727.1"/>
    </source>
</evidence>
<dbReference type="HOGENOM" id="CLU_3217187_0_0_9"/>
<reference evidence="1 2" key="2">
    <citation type="submission" date="2009-02" db="EMBL/GenBank/DDBJ databases">
        <title>Draft genome sequence of Holdemania filiformis DSM 12042.</title>
        <authorList>
            <person name="Sudarsanam P."/>
            <person name="Ley R."/>
            <person name="Guruge J."/>
            <person name="Turnbaugh P.J."/>
            <person name="Mahowald M."/>
            <person name="Liep D."/>
            <person name="Gordon J."/>
        </authorList>
    </citation>
    <scope>NUCLEOTIDE SEQUENCE [LARGE SCALE GENOMIC DNA]</scope>
    <source>
        <strain evidence="1 2">DSM 12042</strain>
    </source>
</reference>
<reference evidence="1 2" key="1">
    <citation type="submission" date="2008-12" db="EMBL/GenBank/DDBJ databases">
        <authorList>
            <person name="Fulton L."/>
            <person name="Clifton S."/>
            <person name="Fulton B."/>
            <person name="Xu J."/>
            <person name="Minx P."/>
            <person name="Pepin K.H."/>
            <person name="Johnson M."/>
            <person name="Bhonagiri V."/>
            <person name="Nash W.E."/>
            <person name="Mardis E.R."/>
            <person name="Wilson R.K."/>
        </authorList>
    </citation>
    <scope>NUCLEOTIDE SEQUENCE [LARGE SCALE GENOMIC DNA]</scope>
    <source>
        <strain evidence="1 2">DSM 12042</strain>
    </source>
</reference>